<evidence type="ECO:0000313" key="7">
    <source>
        <dbReference type="RefSeq" id="XP_022084559.1"/>
    </source>
</evidence>
<sequence length="402" mass="44074">MTEAAMADASAIQSILDSILASPGMITSNLTSSVQIEAGPTVISATSMTAPDDDERPDHSYMDLIVMALNSMPERQGTLHDIYRFISGKFPFYTKNRKHWKNSVRHNLALHKCFKRLDTDGENYLKPLLEGKKPKVCPLWSLLWDPAERPDLHNSRKRHGDKSKSSSKKRKGLSEEASKSSSAKKSKQTTVPSDNPLPASQTPTDDPLTRIAMMLPEIGSSDAVSSSPPSASSSLHRGLVQPPQTPESDYCSLSSDYSPYIPGQSLSAGSTCHSVSEYQEICIPSPRGQAAPGAQFPPLPLLSVEDICTVLQCNDLLPRSPDSGTGAEILEGFGWFDEPAPGDHQQQFTYEYHPQYPADSLFDNTMQNMDAPSFQPEPPAVCFLIPKVPVQRPLSVNTDFPW</sequence>
<dbReference type="InterPro" id="IPR030456">
    <property type="entry name" value="TF_fork_head_CS_2"/>
</dbReference>
<dbReference type="InterPro" id="IPR036388">
    <property type="entry name" value="WH-like_DNA-bd_sf"/>
</dbReference>
<evidence type="ECO:0000256" key="3">
    <source>
        <dbReference type="PROSITE-ProRule" id="PRU00089"/>
    </source>
</evidence>
<reference evidence="7" key="1">
    <citation type="submission" date="2025-08" db="UniProtKB">
        <authorList>
            <consortium name="RefSeq"/>
        </authorList>
    </citation>
    <scope>IDENTIFICATION</scope>
</reference>
<dbReference type="KEGG" id="aplc:110975977"/>
<keyword evidence="2 3" id="KW-0539">Nucleus</keyword>
<evidence type="ECO:0000259" key="5">
    <source>
        <dbReference type="PROSITE" id="PS50039"/>
    </source>
</evidence>
<dbReference type="CDD" id="cd00059">
    <property type="entry name" value="FH_FOX"/>
    <property type="match status" value="1"/>
</dbReference>
<feature type="region of interest" description="Disordered" evidence="4">
    <location>
        <begin position="220"/>
        <end position="252"/>
    </location>
</feature>
<dbReference type="Proteomes" id="UP000694845">
    <property type="component" value="Unplaced"/>
</dbReference>
<evidence type="ECO:0000256" key="2">
    <source>
        <dbReference type="ARBA" id="ARBA00023242"/>
    </source>
</evidence>
<dbReference type="PANTHER" id="PTHR11829">
    <property type="entry name" value="FORKHEAD BOX PROTEIN"/>
    <property type="match status" value="1"/>
</dbReference>
<feature type="compositionally biased region" description="Basic residues" evidence="4">
    <location>
        <begin position="155"/>
        <end position="171"/>
    </location>
</feature>
<dbReference type="OrthoDB" id="6230630at2759"/>
<keyword evidence="1 3" id="KW-0238">DNA-binding</keyword>
<dbReference type="AlphaFoldDB" id="A0A8B7XUN8"/>
<dbReference type="Gene3D" id="1.10.10.10">
    <property type="entry name" value="Winged helix-like DNA-binding domain superfamily/Winged helix DNA-binding domain"/>
    <property type="match status" value="1"/>
</dbReference>
<dbReference type="GO" id="GO:0005634">
    <property type="term" value="C:nucleus"/>
    <property type="evidence" value="ECO:0007669"/>
    <property type="project" value="UniProtKB-SubCell"/>
</dbReference>
<proteinExistence type="predicted"/>
<evidence type="ECO:0000256" key="4">
    <source>
        <dbReference type="SAM" id="MobiDB-lite"/>
    </source>
</evidence>
<evidence type="ECO:0000313" key="6">
    <source>
        <dbReference type="Proteomes" id="UP000694845"/>
    </source>
</evidence>
<dbReference type="SMART" id="SM00339">
    <property type="entry name" value="FH"/>
    <property type="match status" value="1"/>
</dbReference>
<feature type="compositionally biased region" description="Low complexity" evidence="4">
    <location>
        <begin position="220"/>
        <end position="234"/>
    </location>
</feature>
<dbReference type="InterPro" id="IPR001766">
    <property type="entry name" value="Fork_head_dom"/>
</dbReference>
<feature type="domain" description="Fork-head" evidence="5">
    <location>
        <begin position="56"/>
        <end position="142"/>
    </location>
</feature>
<dbReference type="GO" id="GO:0000981">
    <property type="term" value="F:DNA-binding transcription factor activity, RNA polymerase II-specific"/>
    <property type="evidence" value="ECO:0007669"/>
    <property type="project" value="TreeGrafter"/>
</dbReference>
<dbReference type="RefSeq" id="XP_022084559.1">
    <property type="nucleotide sequence ID" value="XM_022228867.1"/>
</dbReference>
<name>A0A8B7XUN8_ACAPL</name>
<dbReference type="PANTHER" id="PTHR11829:SF343">
    <property type="entry name" value="FORK-HEAD DOMAIN-CONTAINING PROTEIN"/>
    <property type="match status" value="1"/>
</dbReference>
<dbReference type="PROSITE" id="PS50039">
    <property type="entry name" value="FORK_HEAD_3"/>
    <property type="match status" value="1"/>
</dbReference>
<dbReference type="PRINTS" id="PR00053">
    <property type="entry name" value="FORKHEAD"/>
</dbReference>
<dbReference type="GO" id="GO:0030154">
    <property type="term" value="P:cell differentiation"/>
    <property type="evidence" value="ECO:0007669"/>
    <property type="project" value="TreeGrafter"/>
</dbReference>
<protein>
    <submittedName>
        <fullName evidence="7">Forkhead box protein C1-like</fullName>
    </submittedName>
</protein>
<feature type="region of interest" description="Disordered" evidence="4">
    <location>
        <begin position="150"/>
        <end position="207"/>
    </location>
</feature>
<organism evidence="6 7">
    <name type="scientific">Acanthaster planci</name>
    <name type="common">Crown-of-thorns starfish</name>
    <dbReference type="NCBI Taxonomy" id="133434"/>
    <lineage>
        <taxon>Eukaryota</taxon>
        <taxon>Metazoa</taxon>
        <taxon>Echinodermata</taxon>
        <taxon>Eleutherozoa</taxon>
        <taxon>Asterozoa</taxon>
        <taxon>Asteroidea</taxon>
        <taxon>Valvatacea</taxon>
        <taxon>Valvatida</taxon>
        <taxon>Acanthasteridae</taxon>
        <taxon>Acanthaster</taxon>
    </lineage>
</organism>
<dbReference type="PROSITE" id="PS00658">
    <property type="entry name" value="FORK_HEAD_2"/>
    <property type="match status" value="1"/>
</dbReference>
<dbReference type="GO" id="GO:0000978">
    <property type="term" value="F:RNA polymerase II cis-regulatory region sequence-specific DNA binding"/>
    <property type="evidence" value="ECO:0007669"/>
    <property type="project" value="TreeGrafter"/>
</dbReference>
<dbReference type="Pfam" id="PF00250">
    <property type="entry name" value="Forkhead"/>
    <property type="match status" value="1"/>
</dbReference>
<dbReference type="InterPro" id="IPR036390">
    <property type="entry name" value="WH_DNA-bd_sf"/>
</dbReference>
<accession>A0A8B7XUN8</accession>
<dbReference type="OMA" id="RKHWKNS"/>
<dbReference type="InterPro" id="IPR050211">
    <property type="entry name" value="FOX_domain-containing"/>
</dbReference>
<feature type="compositionally biased region" description="Polar residues" evidence="4">
    <location>
        <begin position="188"/>
        <end position="204"/>
    </location>
</feature>
<dbReference type="SUPFAM" id="SSF46785">
    <property type="entry name" value="Winged helix' DNA-binding domain"/>
    <property type="match status" value="1"/>
</dbReference>
<dbReference type="GO" id="GO:0009653">
    <property type="term" value="P:anatomical structure morphogenesis"/>
    <property type="evidence" value="ECO:0007669"/>
    <property type="project" value="TreeGrafter"/>
</dbReference>
<dbReference type="GeneID" id="110975977"/>
<evidence type="ECO:0000256" key="1">
    <source>
        <dbReference type="ARBA" id="ARBA00023125"/>
    </source>
</evidence>
<gene>
    <name evidence="7" type="primary">LOC110975977</name>
</gene>
<keyword evidence="6" id="KW-1185">Reference proteome</keyword>
<feature type="DNA-binding region" description="Fork-head" evidence="3">
    <location>
        <begin position="56"/>
        <end position="142"/>
    </location>
</feature>
<comment type="subcellular location">
    <subcellularLocation>
        <location evidence="3">Nucleus</location>
    </subcellularLocation>
</comment>